<evidence type="ECO:0000313" key="2">
    <source>
        <dbReference type="EMBL" id="PXY36009.1"/>
    </source>
</evidence>
<dbReference type="OrthoDB" id="3207931at2"/>
<dbReference type="SUPFAM" id="SSF51735">
    <property type="entry name" value="NAD(P)-binding Rossmann-fold domains"/>
    <property type="match status" value="1"/>
</dbReference>
<reference evidence="2 3" key="1">
    <citation type="submission" date="2016-07" db="EMBL/GenBank/DDBJ databases">
        <title>Draft genome sequence of Prauserella sp. YIM 121212, isolated from alkaline soil.</title>
        <authorList>
            <person name="Ruckert C."/>
            <person name="Albersmeier A."/>
            <person name="Jiang C.-L."/>
            <person name="Jiang Y."/>
            <person name="Kalinowski J."/>
            <person name="Schneider O."/>
            <person name="Winkler A."/>
            <person name="Zotchev S.B."/>
        </authorList>
    </citation>
    <scope>NUCLEOTIDE SEQUENCE [LARGE SCALE GENOMIC DNA]</scope>
    <source>
        <strain evidence="2 3">YIM 121212</strain>
    </source>
</reference>
<evidence type="ECO:0000259" key="1">
    <source>
        <dbReference type="Pfam" id="PF05368"/>
    </source>
</evidence>
<dbReference type="RefSeq" id="WP_110336009.1">
    <property type="nucleotide sequence ID" value="NZ_MASU01000005.1"/>
</dbReference>
<dbReference type="Pfam" id="PF05368">
    <property type="entry name" value="NmrA"/>
    <property type="match status" value="1"/>
</dbReference>
<dbReference type="InterPro" id="IPR051604">
    <property type="entry name" value="Ergot_Alk_Oxidoreductase"/>
</dbReference>
<dbReference type="EMBL" id="MASU01000005">
    <property type="protein sequence ID" value="PXY36009.1"/>
    <property type="molecule type" value="Genomic_DNA"/>
</dbReference>
<feature type="domain" description="NmrA-like" evidence="1">
    <location>
        <begin position="2"/>
        <end position="222"/>
    </location>
</feature>
<evidence type="ECO:0000313" key="3">
    <source>
        <dbReference type="Proteomes" id="UP000247892"/>
    </source>
</evidence>
<dbReference type="PANTHER" id="PTHR43162:SF1">
    <property type="entry name" value="PRESTALK A DIFFERENTIATION PROTEIN A"/>
    <property type="match status" value="1"/>
</dbReference>
<sequence length="274" mass="29851">MTILVTGATGNIGRMVVDELSGRGHKIRALTTNPAKAALPADVEVFTGYVRKPETLTAALDGVEKLYLPPTAETIETVAAMAKQAGVRHVVALTSILATDDAEDEYALSFVAIERTLRESGLDCTFLRPGAFMENTTNWAGSIRAESVVRAPFPQSSDTAIAMSDIAAIAATALARDGHENRVYRLSGPEQLTIPEQVRALGDALGRDIRYIEQTREEAKQEWLASGFDEATAEWLLAGGPDLRVPVEHDFERATGRPPITYAEWARRNVELFR</sequence>
<dbReference type="Gene3D" id="3.90.25.10">
    <property type="entry name" value="UDP-galactose 4-epimerase, domain 1"/>
    <property type="match status" value="1"/>
</dbReference>
<dbReference type="Gene3D" id="3.40.50.720">
    <property type="entry name" value="NAD(P)-binding Rossmann-like Domain"/>
    <property type="match status" value="1"/>
</dbReference>
<dbReference type="InterPro" id="IPR008030">
    <property type="entry name" value="NmrA-like"/>
</dbReference>
<organism evidence="2 3">
    <name type="scientific">Prauserella flavalba</name>
    <dbReference type="NCBI Taxonomy" id="1477506"/>
    <lineage>
        <taxon>Bacteria</taxon>
        <taxon>Bacillati</taxon>
        <taxon>Actinomycetota</taxon>
        <taxon>Actinomycetes</taxon>
        <taxon>Pseudonocardiales</taxon>
        <taxon>Pseudonocardiaceae</taxon>
        <taxon>Prauserella</taxon>
    </lineage>
</organism>
<dbReference type="InterPro" id="IPR036291">
    <property type="entry name" value="NAD(P)-bd_dom_sf"/>
</dbReference>
<dbReference type="Proteomes" id="UP000247892">
    <property type="component" value="Unassembled WGS sequence"/>
</dbReference>
<accession>A0A318MB02</accession>
<dbReference type="PANTHER" id="PTHR43162">
    <property type="match status" value="1"/>
</dbReference>
<name>A0A318MB02_9PSEU</name>
<proteinExistence type="predicted"/>
<comment type="caution">
    <text evidence="2">The sequence shown here is derived from an EMBL/GenBank/DDBJ whole genome shotgun (WGS) entry which is preliminary data.</text>
</comment>
<gene>
    <name evidence="2" type="ORF">BA062_11180</name>
</gene>
<dbReference type="AlphaFoldDB" id="A0A318MB02"/>
<protein>
    <recommendedName>
        <fullName evidence="1">NmrA-like domain-containing protein</fullName>
    </recommendedName>
</protein>
<keyword evidence="3" id="KW-1185">Reference proteome</keyword>